<evidence type="ECO:0000313" key="3">
    <source>
        <dbReference type="Proteomes" id="UP000541558"/>
    </source>
</evidence>
<proteinExistence type="predicted"/>
<protein>
    <submittedName>
        <fullName evidence="2">Uncharacterized protein</fullName>
    </submittedName>
</protein>
<accession>A0A8H5AW25</accession>
<comment type="caution">
    <text evidence="2">The sequence shown here is derived from an EMBL/GenBank/DDBJ whole genome shotgun (WGS) entry which is preliminary data.</text>
</comment>
<organism evidence="2 3">
    <name type="scientific">Ephemerocybe angulata</name>
    <dbReference type="NCBI Taxonomy" id="980116"/>
    <lineage>
        <taxon>Eukaryota</taxon>
        <taxon>Fungi</taxon>
        <taxon>Dikarya</taxon>
        <taxon>Basidiomycota</taxon>
        <taxon>Agaricomycotina</taxon>
        <taxon>Agaricomycetes</taxon>
        <taxon>Agaricomycetidae</taxon>
        <taxon>Agaricales</taxon>
        <taxon>Agaricineae</taxon>
        <taxon>Psathyrellaceae</taxon>
        <taxon>Ephemerocybe</taxon>
    </lineage>
</organism>
<dbReference type="EMBL" id="JAACJK010000228">
    <property type="protein sequence ID" value="KAF5311227.1"/>
    <property type="molecule type" value="Genomic_DNA"/>
</dbReference>
<sequence length="159" mass="17708">MSTLAASAQRCHCAIPGVQTPQSHPNSLHPRTHSHHQAQLIKPLAGSISVVISRSRHRNGCKTTDHSRAAMRPIGIFPPSVILRVIIRKLTLRRRSPPDIPLPRGAIPTQCQFHTITRRHITLGTAYHQGRLRDHRRCGAANGPAHFIIPASRVRRPLF</sequence>
<reference evidence="2 3" key="1">
    <citation type="journal article" date="2020" name="ISME J.">
        <title>Uncovering the hidden diversity of litter-decomposition mechanisms in mushroom-forming fungi.</title>
        <authorList>
            <person name="Floudas D."/>
            <person name="Bentzer J."/>
            <person name="Ahren D."/>
            <person name="Johansson T."/>
            <person name="Persson P."/>
            <person name="Tunlid A."/>
        </authorList>
    </citation>
    <scope>NUCLEOTIDE SEQUENCE [LARGE SCALE GENOMIC DNA]</scope>
    <source>
        <strain evidence="2 3">CBS 175.51</strain>
    </source>
</reference>
<feature type="region of interest" description="Disordered" evidence="1">
    <location>
        <begin position="16"/>
        <end position="35"/>
    </location>
</feature>
<evidence type="ECO:0000256" key="1">
    <source>
        <dbReference type="SAM" id="MobiDB-lite"/>
    </source>
</evidence>
<evidence type="ECO:0000313" key="2">
    <source>
        <dbReference type="EMBL" id="KAF5311227.1"/>
    </source>
</evidence>
<dbReference type="Proteomes" id="UP000541558">
    <property type="component" value="Unassembled WGS sequence"/>
</dbReference>
<keyword evidence="3" id="KW-1185">Reference proteome</keyword>
<name>A0A8H5AW25_9AGAR</name>
<dbReference type="AlphaFoldDB" id="A0A8H5AW25"/>
<gene>
    <name evidence="2" type="ORF">D9611_012987</name>
</gene>